<gene>
    <name evidence="10" type="ORF">GCM10022278_15020</name>
</gene>
<name>A0ABP7P051_9GAMM</name>
<evidence type="ECO:0000313" key="11">
    <source>
        <dbReference type="Proteomes" id="UP001501337"/>
    </source>
</evidence>
<evidence type="ECO:0000256" key="7">
    <source>
        <dbReference type="PROSITE-ProRule" id="PRU00703"/>
    </source>
</evidence>
<dbReference type="PANTHER" id="PTHR22777">
    <property type="entry name" value="HEMOLYSIN-RELATED"/>
    <property type="match status" value="1"/>
</dbReference>
<dbReference type="InterPro" id="IPR046342">
    <property type="entry name" value="CBS_dom_sf"/>
</dbReference>
<dbReference type="Gene3D" id="3.10.580.10">
    <property type="entry name" value="CBS-domain"/>
    <property type="match status" value="1"/>
</dbReference>
<dbReference type="PROSITE" id="PS51371">
    <property type="entry name" value="CBS"/>
    <property type="match status" value="1"/>
</dbReference>
<evidence type="ECO:0000256" key="4">
    <source>
        <dbReference type="ARBA" id="ARBA00022989"/>
    </source>
</evidence>
<keyword evidence="4 8" id="KW-1133">Transmembrane helix</keyword>
<organism evidence="10 11">
    <name type="scientific">Allohahella marinimesophila</name>
    <dbReference type="NCBI Taxonomy" id="1054972"/>
    <lineage>
        <taxon>Bacteria</taxon>
        <taxon>Pseudomonadati</taxon>
        <taxon>Pseudomonadota</taxon>
        <taxon>Gammaproteobacteria</taxon>
        <taxon>Oceanospirillales</taxon>
        <taxon>Hahellaceae</taxon>
        <taxon>Allohahella</taxon>
    </lineage>
</organism>
<keyword evidence="3" id="KW-0677">Repeat</keyword>
<dbReference type="Pfam" id="PF01595">
    <property type="entry name" value="CNNM"/>
    <property type="match status" value="1"/>
</dbReference>
<proteinExistence type="predicted"/>
<evidence type="ECO:0000256" key="3">
    <source>
        <dbReference type="ARBA" id="ARBA00022737"/>
    </source>
</evidence>
<keyword evidence="5 7" id="KW-0129">CBS domain</keyword>
<evidence type="ECO:0000259" key="9">
    <source>
        <dbReference type="PROSITE" id="PS51371"/>
    </source>
</evidence>
<evidence type="ECO:0000256" key="2">
    <source>
        <dbReference type="ARBA" id="ARBA00022692"/>
    </source>
</evidence>
<keyword evidence="6 8" id="KW-0472">Membrane</keyword>
<feature type="domain" description="CBS" evidence="9">
    <location>
        <begin position="267"/>
        <end position="325"/>
    </location>
</feature>
<evidence type="ECO:0000256" key="6">
    <source>
        <dbReference type="ARBA" id="ARBA00023136"/>
    </source>
</evidence>
<dbReference type="Pfam" id="PF00571">
    <property type="entry name" value="CBS"/>
    <property type="match status" value="1"/>
</dbReference>
<dbReference type="SMART" id="SM00116">
    <property type="entry name" value="CBS"/>
    <property type="match status" value="1"/>
</dbReference>
<accession>A0ABP7P051</accession>
<evidence type="ECO:0000256" key="1">
    <source>
        <dbReference type="ARBA" id="ARBA00004141"/>
    </source>
</evidence>
<feature type="transmembrane region" description="Helical" evidence="8">
    <location>
        <begin position="90"/>
        <end position="109"/>
    </location>
</feature>
<dbReference type="EMBL" id="BAABBO010000007">
    <property type="protein sequence ID" value="GAA3957490.1"/>
    <property type="molecule type" value="Genomic_DNA"/>
</dbReference>
<reference evidence="11" key="1">
    <citation type="journal article" date="2019" name="Int. J. Syst. Evol. Microbiol.">
        <title>The Global Catalogue of Microorganisms (GCM) 10K type strain sequencing project: providing services to taxonomists for standard genome sequencing and annotation.</title>
        <authorList>
            <consortium name="The Broad Institute Genomics Platform"/>
            <consortium name="The Broad Institute Genome Sequencing Center for Infectious Disease"/>
            <person name="Wu L."/>
            <person name="Ma J."/>
        </authorList>
    </citation>
    <scope>NUCLEOTIDE SEQUENCE [LARGE SCALE GENOMIC DNA]</scope>
    <source>
        <strain evidence="11">JCM 17555</strain>
    </source>
</reference>
<dbReference type="InterPro" id="IPR000644">
    <property type="entry name" value="CBS_dom"/>
</dbReference>
<comment type="caution">
    <text evidence="10">The sequence shown here is derived from an EMBL/GenBank/DDBJ whole genome shotgun (WGS) entry which is preliminary data.</text>
</comment>
<dbReference type="InterPro" id="IPR002550">
    <property type="entry name" value="CNNM"/>
</dbReference>
<dbReference type="PANTHER" id="PTHR22777:SF4">
    <property type="entry name" value="UPF0053 PROTEIN SLL1254"/>
    <property type="match status" value="1"/>
</dbReference>
<dbReference type="InterPro" id="IPR044751">
    <property type="entry name" value="Ion_transp-like_CBS"/>
</dbReference>
<keyword evidence="11" id="KW-1185">Reference proteome</keyword>
<evidence type="ECO:0000256" key="5">
    <source>
        <dbReference type="ARBA" id="ARBA00023122"/>
    </source>
</evidence>
<dbReference type="SUPFAM" id="SSF54631">
    <property type="entry name" value="CBS-domain pair"/>
    <property type="match status" value="1"/>
</dbReference>
<dbReference type="Proteomes" id="UP001501337">
    <property type="component" value="Unassembled WGS sequence"/>
</dbReference>
<dbReference type="CDD" id="cd04590">
    <property type="entry name" value="CBS_pair_CorC_HlyC_assoc"/>
    <property type="match status" value="1"/>
</dbReference>
<protein>
    <submittedName>
        <fullName evidence="10">CNNM domain-containing protein</fullName>
    </submittedName>
</protein>
<evidence type="ECO:0000313" key="10">
    <source>
        <dbReference type="EMBL" id="GAA3957490.1"/>
    </source>
</evidence>
<dbReference type="RefSeq" id="WP_344804900.1">
    <property type="nucleotide sequence ID" value="NZ_BAABBO010000007.1"/>
</dbReference>
<keyword evidence="2 8" id="KW-0812">Transmembrane</keyword>
<comment type="subcellular location">
    <subcellularLocation>
        <location evidence="1">Membrane</location>
        <topology evidence="1">Multi-pass membrane protein</topology>
    </subcellularLocation>
</comment>
<evidence type="ECO:0000256" key="8">
    <source>
        <dbReference type="SAM" id="Phobius"/>
    </source>
</evidence>
<feature type="transmembrane region" description="Helical" evidence="8">
    <location>
        <begin position="58"/>
        <end position="78"/>
    </location>
</feature>
<sequence length="367" mass="40263">MVQLLLFAILSIVVSFLCSILESVLLSATPTFVDMKKKEKRAWAETLESFKTNIDTPLIAILTLNTVAHTVGAIGVGASAEAAFGSGDNVVGIVSAVMTALILIVSEIIPKTIGATYWKPLAGPATRVLQAFIFPLKWTGILWFLRLTTRLIGKDAHVSVISRDDFSAMTEMADRHGVFEKNESTVIHNLLRFSEILTKDIMTPRAVMKVANADQAVGEFHDANPGLRFSRVPIYKNDLENITGMVLKDEVLETIVNEGGDRPLESLKRDIFVTTRDTPLPDLFQKLVGERSHIALVVDSYGSVSGIVTMEDIIETLLGLEIMDESDDVADLQLLARRNWEARAKRMGLAVAEDSTLDESVRPEPSA</sequence>